<keyword evidence="3" id="KW-1185">Reference proteome</keyword>
<dbReference type="AlphaFoldDB" id="A0A2T4C8M4"/>
<organism evidence="2 3">
    <name type="scientific">Trichoderma longibrachiatum ATCC 18648</name>
    <dbReference type="NCBI Taxonomy" id="983965"/>
    <lineage>
        <taxon>Eukaryota</taxon>
        <taxon>Fungi</taxon>
        <taxon>Dikarya</taxon>
        <taxon>Ascomycota</taxon>
        <taxon>Pezizomycotina</taxon>
        <taxon>Sordariomycetes</taxon>
        <taxon>Hypocreomycetidae</taxon>
        <taxon>Hypocreales</taxon>
        <taxon>Hypocreaceae</taxon>
        <taxon>Trichoderma</taxon>
    </lineage>
</organism>
<evidence type="ECO:0000313" key="3">
    <source>
        <dbReference type="Proteomes" id="UP000240760"/>
    </source>
</evidence>
<keyword evidence="1" id="KW-0812">Transmembrane</keyword>
<proteinExistence type="predicted"/>
<dbReference type="Proteomes" id="UP000240760">
    <property type="component" value="Unassembled WGS sequence"/>
</dbReference>
<protein>
    <submittedName>
        <fullName evidence="2">Uncharacterized protein</fullName>
    </submittedName>
</protein>
<dbReference type="EMBL" id="KZ679130">
    <property type="protein sequence ID" value="PTB77884.1"/>
    <property type="molecule type" value="Genomic_DNA"/>
</dbReference>
<evidence type="ECO:0000313" key="2">
    <source>
        <dbReference type="EMBL" id="PTB77884.1"/>
    </source>
</evidence>
<reference evidence="2 3" key="1">
    <citation type="submission" date="2016-07" db="EMBL/GenBank/DDBJ databases">
        <title>Multiple horizontal gene transfer events from other fungi enriched the ability of initially mycotrophic Trichoderma (Ascomycota) to feed on dead plant biomass.</title>
        <authorList>
            <consortium name="DOE Joint Genome Institute"/>
            <person name="Aerts A."/>
            <person name="Atanasova L."/>
            <person name="Chenthamara K."/>
            <person name="Zhang J."/>
            <person name="Grujic M."/>
            <person name="Henrissat B."/>
            <person name="Kuo A."/>
            <person name="Salamov A."/>
            <person name="Lipzen A."/>
            <person name="Labutti K."/>
            <person name="Barry K."/>
            <person name="Miao Y."/>
            <person name="Rahimi M.J."/>
            <person name="Shen Q."/>
            <person name="Grigoriev I.V."/>
            <person name="Kubicek C.P."/>
            <person name="Druzhinina I.S."/>
        </authorList>
    </citation>
    <scope>NUCLEOTIDE SEQUENCE [LARGE SCALE GENOMIC DNA]</scope>
    <source>
        <strain evidence="2 3">ATCC 18648</strain>
    </source>
</reference>
<accession>A0A2T4C8M4</accession>
<keyword evidence="1" id="KW-0472">Membrane</keyword>
<keyword evidence="1" id="KW-1133">Transmembrane helix</keyword>
<feature type="transmembrane region" description="Helical" evidence="1">
    <location>
        <begin position="67"/>
        <end position="87"/>
    </location>
</feature>
<gene>
    <name evidence="2" type="ORF">M440DRAFT_1226868</name>
</gene>
<feature type="transmembrane region" description="Helical" evidence="1">
    <location>
        <begin position="21"/>
        <end position="47"/>
    </location>
</feature>
<sequence length="92" mass="10520">MPKEMAASTTKRTMMMMAMTWLRCVMVGGLESQFFFSCACLDLGVFVRRLVVSSGWERRSVGERGVRLFWIVLFFSSLSLVSFEVGYSRDVL</sequence>
<name>A0A2T4C8M4_TRILO</name>
<evidence type="ECO:0000256" key="1">
    <source>
        <dbReference type="SAM" id="Phobius"/>
    </source>
</evidence>